<protein>
    <submittedName>
        <fullName evidence="8">OPT oligopeptide transporter protein-domain-containing protein</fullName>
    </submittedName>
</protein>
<feature type="transmembrane region" description="Helical" evidence="7">
    <location>
        <begin position="96"/>
        <end position="120"/>
    </location>
</feature>
<organism evidence="8 9">
    <name type="scientific">Colletotrichum godetiae</name>
    <dbReference type="NCBI Taxonomy" id="1209918"/>
    <lineage>
        <taxon>Eukaryota</taxon>
        <taxon>Fungi</taxon>
        <taxon>Dikarya</taxon>
        <taxon>Ascomycota</taxon>
        <taxon>Pezizomycotina</taxon>
        <taxon>Sordariomycetes</taxon>
        <taxon>Hypocreomycetidae</taxon>
        <taxon>Glomerellales</taxon>
        <taxon>Glomerellaceae</taxon>
        <taxon>Colletotrichum</taxon>
        <taxon>Colletotrichum acutatum species complex</taxon>
    </lineage>
</organism>
<feature type="transmembrane region" description="Helical" evidence="7">
    <location>
        <begin position="590"/>
        <end position="609"/>
    </location>
</feature>
<feature type="transmembrane region" description="Helical" evidence="7">
    <location>
        <begin position="327"/>
        <end position="348"/>
    </location>
</feature>
<keyword evidence="4 7" id="KW-0812">Transmembrane</keyword>
<accession>A0AAJ0A8X2</accession>
<dbReference type="EMBL" id="JAHMHR010000130">
    <property type="protein sequence ID" value="KAK1656695.1"/>
    <property type="molecule type" value="Genomic_DNA"/>
</dbReference>
<comment type="subcellular location">
    <subcellularLocation>
        <location evidence="1">Membrane</location>
        <topology evidence="1">Multi-pass membrane protein</topology>
    </subcellularLocation>
</comment>
<gene>
    <name evidence="8" type="ORF">BDP55DRAFT_568802</name>
</gene>
<comment type="similarity">
    <text evidence="2">Belongs to the oligopeptide OPT transporter family.</text>
</comment>
<sequence length="706" mass="76397">MDEGETEVFDLWKPLPPVQGLPEEHNVLTIRALVVGTILGSLVNAANIYLGLKTGFGFGAAMFGAIFGFGIIKACVKSFAGAPIIGMPFGPQENSILQACATGASGLGSLFIGVIPAMYQLNLLSERPQDDIGRIITLAIICSFFGLFFAIPLRKFFIVNVAKELQLSFPSATAIALTIQSMHGIGSGSSEATKKVKALGWSLLFAFILRIVSAYATGILWDWHIFTWFFIWGNYSNWAINVENWGWFVEWTPAFIGSGFLVGLNVGISYFIGTFFAWGFLGPILVHYGICQGRQLAPDDPKWSGVVSFTGLGGISDPNYVPSPRYWFLWPGVLVLLCYSIAEFFASYRILWQGITKMWTASAASINAYLIAKGRSHGFLCRQAREEDENATIAEDFATKEEQVPIWVWVGGVITVLILTVIIFEVQFNMNGGLGILGSFLAVLFSFLVIHAVAVTNISPVSSAGKISQLVFGGVTQGMPITQALTTNLISGAIASGGADMSSTLIGDFRVGYLLRTPPKQQFYAQAFGCFIAMFLAPSIFLLFAAAYPCILQPNDFDRCEFSVPSVAAWRAIAEAVVSPNIPIPLSSSIFAIVLSVMAVLQVVFRRVYLVGEREKYQKWLLNWMSIGIAFVIPQTQYSTALTMGAIISKVWRHNSPKTWNTYCYAIAAGAIAGEGIAGVVNAGLALGNVGGSVYGTNIGCPQDSC</sequence>
<dbReference type="Pfam" id="PF03169">
    <property type="entry name" value="OPT"/>
    <property type="match status" value="1"/>
</dbReference>
<evidence type="ECO:0000256" key="7">
    <source>
        <dbReference type="SAM" id="Phobius"/>
    </source>
</evidence>
<feature type="transmembrane region" description="Helical" evidence="7">
    <location>
        <begin position="132"/>
        <end position="153"/>
    </location>
</feature>
<evidence type="ECO:0000313" key="9">
    <source>
        <dbReference type="Proteomes" id="UP001224890"/>
    </source>
</evidence>
<keyword evidence="3" id="KW-0813">Transport</keyword>
<feature type="transmembrane region" description="Helical" evidence="7">
    <location>
        <begin position="523"/>
        <end position="548"/>
    </location>
</feature>
<evidence type="ECO:0000256" key="5">
    <source>
        <dbReference type="ARBA" id="ARBA00022989"/>
    </source>
</evidence>
<evidence type="ECO:0000313" key="8">
    <source>
        <dbReference type="EMBL" id="KAK1656695.1"/>
    </source>
</evidence>
<feature type="transmembrane region" description="Helical" evidence="7">
    <location>
        <begin position="621"/>
        <end position="638"/>
    </location>
</feature>
<dbReference type="InterPro" id="IPR045035">
    <property type="entry name" value="YSL-like"/>
</dbReference>
<feature type="transmembrane region" description="Helical" evidence="7">
    <location>
        <begin position="436"/>
        <end position="458"/>
    </location>
</feature>
<dbReference type="PANTHER" id="PTHR31645">
    <property type="entry name" value="OLIGOPEPTIDE TRANSPORTER YGL114W-RELATED"/>
    <property type="match status" value="1"/>
</dbReference>
<keyword evidence="5 7" id="KW-1133">Transmembrane helix</keyword>
<reference evidence="8" key="1">
    <citation type="submission" date="2021-06" db="EMBL/GenBank/DDBJ databases">
        <title>Comparative genomics, transcriptomics and evolutionary studies reveal genomic signatures of adaptation to plant cell wall in hemibiotrophic fungi.</title>
        <authorList>
            <consortium name="DOE Joint Genome Institute"/>
            <person name="Baroncelli R."/>
            <person name="Diaz J.F."/>
            <person name="Benocci T."/>
            <person name="Peng M."/>
            <person name="Battaglia E."/>
            <person name="Haridas S."/>
            <person name="Andreopoulos W."/>
            <person name="Labutti K."/>
            <person name="Pangilinan J."/>
            <person name="Floch G.L."/>
            <person name="Makela M.R."/>
            <person name="Henrissat B."/>
            <person name="Grigoriev I.V."/>
            <person name="Crouch J.A."/>
            <person name="De Vries R.P."/>
            <person name="Sukno S.A."/>
            <person name="Thon M.R."/>
        </authorList>
    </citation>
    <scope>NUCLEOTIDE SEQUENCE</scope>
    <source>
        <strain evidence="8">CBS 193.32</strain>
    </source>
</reference>
<feature type="transmembrane region" description="Helical" evidence="7">
    <location>
        <begin position="406"/>
        <end position="424"/>
    </location>
</feature>
<keyword evidence="9" id="KW-1185">Reference proteome</keyword>
<evidence type="ECO:0000256" key="1">
    <source>
        <dbReference type="ARBA" id="ARBA00004141"/>
    </source>
</evidence>
<dbReference type="Proteomes" id="UP001224890">
    <property type="component" value="Unassembled WGS sequence"/>
</dbReference>
<evidence type="ECO:0000256" key="4">
    <source>
        <dbReference type="ARBA" id="ARBA00022692"/>
    </source>
</evidence>
<dbReference type="GO" id="GO:0000329">
    <property type="term" value="C:fungal-type vacuole membrane"/>
    <property type="evidence" value="ECO:0007669"/>
    <property type="project" value="TreeGrafter"/>
</dbReference>
<name>A0AAJ0A8X2_9PEZI</name>
<proteinExistence type="inferred from homology"/>
<keyword evidence="6 7" id="KW-0472">Membrane</keyword>
<feature type="transmembrane region" description="Helical" evidence="7">
    <location>
        <begin position="56"/>
        <end position="76"/>
    </location>
</feature>
<dbReference type="GeneID" id="85455238"/>
<dbReference type="RefSeq" id="XP_060421459.1">
    <property type="nucleotide sequence ID" value="XM_060570712.1"/>
</dbReference>
<dbReference type="PANTHER" id="PTHR31645:SF3">
    <property type="entry name" value="OLIGOPEPTIDE TRANSPORTER"/>
    <property type="match status" value="1"/>
</dbReference>
<feature type="transmembrane region" description="Helical" evidence="7">
    <location>
        <begin position="203"/>
        <end position="225"/>
    </location>
</feature>
<evidence type="ECO:0000256" key="2">
    <source>
        <dbReference type="ARBA" id="ARBA00008807"/>
    </source>
</evidence>
<dbReference type="InterPro" id="IPR004813">
    <property type="entry name" value="OPT"/>
</dbReference>
<evidence type="ECO:0000256" key="3">
    <source>
        <dbReference type="ARBA" id="ARBA00022448"/>
    </source>
</evidence>
<dbReference type="NCBIfam" id="TIGR00728">
    <property type="entry name" value="OPT_sfam"/>
    <property type="match status" value="1"/>
</dbReference>
<comment type="caution">
    <text evidence="8">The sequence shown here is derived from an EMBL/GenBank/DDBJ whole genome shotgun (WGS) entry which is preliminary data.</text>
</comment>
<dbReference type="GO" id="GO:0035673">
    <property type="term" value="F:oligopeptide transmembrane transporter activity"/>
    <property type="evidence" value="ECO:0007669"/>
    <property type="project" value="InterPro"/>
</dbReference>
<dbReference type="AlphaFoldDB" id="A0AAJ0A8X2"/>
<evidence type="ECO:0000256" key="6">
    <source>
        <dbReference type="ARBA" id="ARBA00023136"/>
    </source>
</evidence>